<dbReference type="InterPro" id="IPR002725">
    <property type="entry name" value="YgjP-like_metallopeptidase"/>
</dbReference>
<dbReference type="eggNOG" id="COG1451">
    <property type="taxonomic scope" value="Bacteria"/>
</dbReference>
<keyword evidence="3" id="KW-1185">Reference proteome</keyword>
<name>G7WAS6_DESOD</name>
<feature type="domain" description="YgjP-like metallopeptidase" evidence="1">
    <location>
        <begin position="22"/>
        <end position="232"/>
    </location>
</feature>
<reference evidence="3" key="1">
    <citation type="submission" date="2011-11" db="EMBL/GenBank/DDBJ databases">
        <title>Complete sequence of Desulfosporosinus orientis DSM 765.</title>
        <authorList>
            <person name="Lucas S."/>
            <person name="Han J."/>
            <person name="Lapidus A."/>
            <person name="Cheng J.-F."/>
            <person name="Goodwin L."/>
            <person name="Pitluck S."/>
            <person name="Peters L."/>
            <person name="Ovchinnikova G."/>
            <person name="Teshima H."/>
            <person name="Detter J.C."/>
            <person name="Han C."/>
            <person name="Tapia R."/>
            <person name="Land M."/>
            <person name="Hauser L."/>
            <person name="Kyrpides N."/>
            <person name="Ivanova N."/>
            <person name="Pagani I."/>
            <person name="Pester M."/>
            <person name="Spring S."/>
            <person name="Ollivier B."/>
            <person name="Rattei T."/>
            <person name="Klenk H.-P."/>
            <person name="Wagner M."/>
            <person name="Loy A."/>
            <person name="Woyke T."/>
        </authorList>
    </citation>
    <scope>NUCLEOTIDE SEQUENCE [LARGE SCALE GENOMIC DNA]</scope>
    <source>
        <strain evidence="3">ATCC 19365 / DSM 765 / NCIMB 8382 / VKM B-1628</strain>
    </source>
</reference>
<dbReference type="PANTHER" id="PTHR30399">
    <property type="entry name" value="UNCHARACTERIZED PROTEIN YGJP"/>
    <property type="match status" value="1"/>
</dbReference>
<dbReference type="GO" id="GO:0016787">
    <property type="term" value="F:hydrolase activity"/>
    <property type="evidence" value="ECO:0007669"/>
    <property type="project" value="UniProtKB-KW"/>
</dbReference>
<dbReference type="Gene3D" id="3.30.2010.10">
    <property type="entry name" value="Metalloproteases ('zincins'), catalytic domain"/>
    <property type="match status" value="1"/>
</dbReference>
<dbReference type="STRING" id="768706.Desor_1480"/>
<dbReference type="KEGG" id="dor:Desor_1480"/>
<dbReference type="OrthoDB" id="9811177at2"/>
<keyword evidence="2" id="KW-0378">Hydrolase</keyword>
<sequence length="238" mass="28583">MNHVTIENQAIPYEERRSTRYRRITLSMFEDRLRVSAPKYVSAKQLQDVIVSKREWILKNWLIKQDKLKEPVEFVDGEHFLYKGNTLQLKVIKYPHKMPRVFREGQVLKVYLPQGLPEEDRNANIKAALLVWYKAQARKVLLDKLEMHAKKMKVVFHMVRLKEQKTIWGSCSSKGNLNLNWRIIMAPEAAMDYIIIHELSHLTHLNHSKEFWERVGEFMPDYKHWRKWFKDHGQELTF</sequence>
<dbReference type="HOGENOM" id="CLU_065947_2_2_9"/>
<evidence type="ECO:0000313" key="3">
    <source>
        <dbReference type="Proteomes" id="UP000006346"/>
    </source>
</evidence>
<protein>
    <submittedName>
        <fullName evidence="2">Putative metal-dependent hydrolase</fullName>
    </submittedName>
</protein>
<dbReference type="RefSeq" id="WP_014183956.1">
    <property type="nucleotide sequence ID" value="NC_016584.1"/>
</dbReference>
<dbReference type="PANTHER" id="PTHR30399:SF1">
    <property type="entry name" value="UTP PYROPHOSPHATASE"/>
    <property type="match status" value="1"/>
</dbReference>
<gene>
    <name evidence="2" type="ordered locus">Desor_1480</name>
</gene>
<proteinExistence type="predicted"/>
<dbReference type="InterPro" id="IPR053136">
    <property type="entry name" value="UTP_pyrophosphatase-like"/>
</dbReference>
<dbReference type="Pfam" id="PF01863">
    <property type="entry name" value="YgjP-like"/>
    <property type="match status" value="1"/>
</dbReference>
<organism evidence="2 3">
    <name type="scientific">Desulfosporosinus orientis (strain ATCC 19365 / DSM 765 / NCIMB 8382 / VKM B-1628 / Singapore I)</name>
    <name type="common">Desulfotomaculum orientis</name>
    <dbReference type="NCBI Taxonomy" id="768706"/>
    <lineage>
        <taxon>Bacteria</taxon>
        <taxon>Bacillati</taxon>
        <taxon>Bacillota</taxon>
        <taxon>Clostridia</taxon>
        <taxon>Eubacteriales</taxon>
        <taxon>Desulfitobacteriaceae</taxon>
        <taxon>Desulfosporosinus</taxon>
    </lineage>
</organism>
<dbReference type="Proteomes" id="UP000006346">
    <property type="component" value="Chromosome"/>
</dbReference>
<reference evidence="2 3" key="2">
    <citation type="journal article" date="2012" name="J. Bacteriol.">
        <title>Complete genome sequences of Desulfosporosinus orientis DSM765T, Desulfosporosinus youngiae DSM17734T, Desulfosporosinus meridiei DSM13257T, and Desulfosporosinus acidiphilus DSM22704T.</title>
        <authorList>
            <person name="Pester M."/>
            <person name="Brambilla E."/>
            <person name="Alazard D."/>
            <person name="Rattei T."/>
            <person name="Weinmaier T."/>
            <person name="Han J."/>
            <person name="Lucas S."/>
            <person name="Lapidus A."/>
            <person name="Cheng J.F."/>
            <person name="Goodwin L."/>
            <person name="Pitluck S."/>
            <person name="Peters L."/>
            <person name="Ovchinnikova G."/>
            <person name="Teshima H."/>
            <person name="Detter J.C."/>
            <person name="Han C.S."/>
            <person name="Tapia R."/>
            <person name="Land M.L."/>
            <person name="Hauser L."/>
            <person name="Kyrpides N.C."/>
            <person name="Ivanova N.N."/>
            <person name="Pagani I."/>
            <person name="Huntmann M."/>
            <person name="Wei C.L."/>
            <person name="Davenport K.W."/>
            <person name="Daligault H."/>
            <person name="Chain P.S."/>
            <person name="Chen A."/>
            <person name="Mavromatis K."/>
            <person name="Markowitz V."/>
            <person name="Szeto E."/>
            <person name="Mikhailova N."/>
            <person name="Pati A."/>
            <person name="Wagner M."/>
            <person name="Woyke T."/>
            <person name="Ollivier B."/>
            <person name="Klenk H.P."/>
            <person name="Spring S."/>
            <person name="Loy A."/>
        </authorList>
    </citation>
    <scope>NUCLEOTIDE SEQUENCE [LARGE SCALE GENOMIC DNA]</scope>
    <source>
        <strain evidence="3">ATCC 19365 / DSM 765 / NCIMB 8382 / VKM B-1628</strain>
    </source>
</reference>
<evidence type="ECO:0000259" key="1">
    <source>
        <dbReference type="Pfam" id="PF01863"/>
    </source>
</evidence>
<accession>G7WAS6</accession>
<dbReference type="EMBL" id="CP003108">
    <property type="protein sequence ID" value="AET67137.1"/>
    <property type="molecule type" value="Genomic_DNA"/>
</dbReference>
<dbReference type="AlphaFoldDB" id="G7WAS6"/>
<dbReference type="CDD" id="cd07344">
    <property type="entry name" value="M48_yhfN_like"/>
    <property type="match status" value="1"/>
</dbReference>
<dbReference type="PATRIC" id="fig|768706.3.peg.1468"/>
<evidence type="ECO:0000313" key="2">
    <source>
        <dbReference type="EMBL" id="AET67137.1"/>
    </source>
</evidence>